<organism evidence="1 2">
    <name type="scientific">Suillus fuscotomentosus</name>
    <dbReference type="NCBI Taxonomy" id="1912939"/>
    <lineage>
        <taxon>Eukaryota</taxon>
        <taxon>Fungi</taxon>
        <taxon>Dikarya</taxon>
        <taxon>Basidiomycota</taxon>
        <taxon>Agaricomycotina</taxon>
        <taxon>Agaricomycetes</taxon>
        <taxon>Agaricomycetidae</taxon>
        <taxon>Boletales</taxon>
        <taxon>Suillineae</taxon>
        <taxon>Suillaceae</taxon>
        <taxon>Suillus</taxon>
    </lineage>
</organism>
<dbReference type="AlphaFoldDB" id="A0AAD4E2C9"/>
<comment type="caution">
    <text evidence="1">The sequence shown here is derived from an EMBL/GenBank/DDBJ whole genome shotgun (WGS) entry which is preliminary data.</text>
</comment>
<dbReference type="GeneID" id="64666587"/>
<reference evidence="1" key="1">
    <citation type="journal article" date="2020" name="New Phytol.">
        <title>Comparative genomics reveals dynamic genome evolution in host specialist ectomycorrhizal fungi.</title>
        <authorList>
            <person name="Lofgren L.A."/>
            <person name="Nguyen N.H."/>
            <person name="Vilgalys R."/>
            <person name="Ruytinx J."/>
            <person name="Liao H.L."/>
            <person name="Branco S."/>
            <person name="Kuo A."/>
            <person name="LaButti K."/>
            <person name="Lipzen A."/>
            <person name="Andreopoulos W."/>
            <person name="Pangilinan J."/>
            <person name="Riley R."/>
            <person name="Hundley H."/>
            <person name="Na H."/>
            <person name="Barry K."/>
            <person name="Grigoriev I.V."/>
            <person name="Stajich J.E."/>
            <person name="Kennedy P.G."/>
        </authorList>
    </citation>
    <scope>NUCLEOTIDE SEQUENCE</scope>
    <source>
        <strain evidence="1">FC203</strain>
    </source>
</reference>
<dbReference type="EMBL" id="JABBWK010000050">
    <property type="protein sequence ID" value="KAG1897018.1"/>
    <property type="molecule type" value="Genomic_DNA"/>
</dbReference>
<evidence type="ECO:0008006" key="3">
    <source>
        <dbReference type="Google" id="ProtNLM"/>
    </source>
</evidence>
<evidence type="ECO:0000313" key="2">
    <source>
        <dbReference type="Proteomes" id="UP001195769"/>
    </source>
</evidence>
<evidence type="ECO:0000313" key="1">
    <source>
        <dbReference type="EMBL" id="KAG1897018.1"/>
    </source>
</evidence>
<gene>
    <name evidence="1" type="ORF">F5891DRAFT_563900</name>
</gene>
<proteinExistence type="predicted"/>
<dbReference type="RefSeq" id="XP_041222594.1">
    <property type="nucleotide sequence ID" value="XM_041372289.1"/>
</dbReference>
<protein>
    <recommendedName>
        <fullName evidence="3">G domain-containing protein</fullName>
    </recommendedName>
</protein>
<accession>A0AAD4E2C9</accession>
<name>A0AAD4E2C9_9AGAM</name>
<sequence>MEFISSQNDKLVIHDSKGFEPGEADNIKIVRDFMERRRAMPALKDQLHAVWLCFEIPCAGGRLLETGTEDFLESKRSGMLGDVPIIAVFTKYDMLIDRMERTLDETSINGLSNKAIEELAKNKADAELEDTCIGPLKQFAGPDIPYATTSTAIDYEETLMHLIQITENCVDQYFVPQAAVITSIAQRIQPGLKMKASIEVGKRRYWKTLSLGTIFMKHKMRDCLYVLHTDIVDVWDFNDPHHYLLSAEFRELMIKWSKLDLQKDIDASLSATRRSSASCPTSST</sequence>
<keyword evidence="2" id="KW-1185">Reference proteome</keyword>
<dbReference type="Proteomes" id="UP001195769">
    <property type="component" value="Unassembled WGS sequence"/>
</dbReference>